<dbReference type="InterPro" id="IPR001845">
    <property type="entry name" value="HTH_ArsR_DNA-bd_dom"/>
</dbReference>
<dbReference type="CDD" id="cd00090">
    <property type="entry name" value="HTH_ARSR"/>
    <property type="match status" value="1"/>
</dbReference>
<feature type="domain" description="HTH arsR-type" evidence="4">
    <location>
        <begin position="41"/>
        <end position="133"/>
    </location>
</feature>
<dbReference type="PROSITE" id="PS50987">
    <property type="entry name" value="HTH_ARSR_2"/>
    <property type="match status" value="1"/>
</dbReference>
<reference evidence="6" key="1">
    <citation type="submission" date="2016-10" db="EMBL/GenBank/DDBJ databases">
        <authorList>
            <person name="Varghese N."/>
            <person name="Submissions S."/>
        </authorList>
    </citation>
    <scope>NUCLEOTIDE SEQUENCE [LARGE SCALE GENOMIC DNA]</scope>
    <source>
        <strain evidence="6">DSM 45421</strain>
    </source>
</reference>
<dbReference type="GO" id="GO:0003700">
    <property type="term" value="F:DNA-binding transcription factor activity"/>
    <property type="evidence" value="ECO:0007669"/>
    <property type="project" value="InterPro"/>
</dbReference>
<dbReference type="NCBIfam" id="NF033788">
    <property type="entry name" value="HTH_metalloreg"/>
    <property type="match status" value="1"/>
</dbReference>
<dbReference type="PRINTS" id="PR00778">
    <property type="entry name" value="HTHARSR"/>
</dbReference>
<dbReference type="SMART" id="SM00418">
    <property type="entry name" value="HTH_ARSR"/>
    <property type="match status" value="1"/>
</dbReference>
<keyword evidence="1" id="KW-0805">Transcription regulation</keyword>
<dbReference type="STRING" id="1190417.SAMN05660690_4114"/>
<evidence type="ECO:0000313" key="5">
    <source>
        <dbReference type="EMBL" id="SDD37679.1"/>
    </source>
</evidence>
<keyword evidence="2" id="KW-0238">DNA-binding</keyword>
<dbReference type="Gene3D" id="1.10.10.10">
    <property type="entry name" value="Winged helix-like DNA-binding domain superfamily/Winged helix DNA-binding domain"/>
    <property type="match status" value="1"/>
</dbReference>
<organism evidence="5 6">
    <name type="scientific">Geodermatophilus telluris</name>
    <dbReference type="NCBI Taxonomy" id="1190417"/>
    <lineage>
        <taxon>Bacteria</taxon>
        <taxon>Bacillati</taxon>
        <taxon>Actinomycetota</taxon>
        <taxon>Actinomycetes</taxon>
        <taxon>Geodermatophilales</taxon>
        <taxon>Geodermatophilaceae</taxon>
        <taxon>Geodermatophilus</taxon>
    </lineage>
</organism>
<evidence type="ECO:0000256" key="2">
    <source>
        <dbReference type="ARBA" id="ARBA00023125"/>
    </source>
</evidence>
<accession>A0A1G6U8Q6</accession>
<dbReference type="GO" id="GO:0003677">
    <property type="term" value="F:DNA binding"/>
    <property type="evidence" value="ECO:0007669"/>
    <property type="project" value="UniProtKB-KW"/>
</dbReference>
<dbReference type="PANTHER" id="PTHR33154">
    <property type="entry name" value="TRANSCRIPTIONAL REGULATOR, ARSR FAMILY"/>
    <property type="match status" value="1"/>
</dbReference>
<evidence type="ECO:0000256" key="1">
    <source>
        <dbReference type="ARBA" id="ARBA00023015"/>
    </source>
</evidence>
<keyword evidence="6" id="KW-1185">Reference proteome</keyword>
<gene>
    <name evidence="5" type="ORF">SAMN05660690_4114</name>
</gene>
<dbReference type="InterPro" id="IPR036388">
    <property type="entry name" value="WH-like_DNA-bd_sf"/>
</dbReference>
<dbReference type="InterPro" id="IPR051081">
    <property type="entry name" value="HTH_MetalResp_TranReg"/>
</dbReference>
<name>A0A1G6U8Q6_9ACTN</name>
<dbReference type="EMBL" id="FMZF01000007">
    <property type="protein sequence ID" value="SDD37679.1"/>
    <property type="molecule type" value="Genomic_DNA"/>
</dbReference>
<dbReference type="Pfam" id="PF01022">
    <property type="entry name" value="HTH_5"/>
    <property type="match status" value="1"/>
</dbReference>
<dbReference type="SUPFAM" id="SSF46785">
    <property type="entry name" value="Winged helix' DNA-binding domain"/>
    <property type="match status" value="1"/>
</dbReference>
<dbReference type="InterPro" id="IPR036390">
    <property type="entry name" value="WH_DNA-bd_sf"/>
</dbReference>
<dbReference type="Proteomes" id="UP000199416">
    <property type="component" value="Unassembled WGS sequence"/>
</dbReference>
<dbReference type="PANTHER" id="PTHR33154:SF18">
    <property type="entry name" value="ARSENICAL RESISTANCE OPERON REPRESSOR"/>
    <property type="match status" value="1"/>
</dbReference>
<dbReference type="PROSITE" id="PS00846">
    <property type="entry name" value="HTH_ARSR_1"/>
    <property type="match status" value="1"/>
</dbReference>
<keyword evidence="3" id="KW-0804">Transcription</keyword>
<protein>
    <submittedName>
        <fullName evidence="5">Transcriptional regulator, ArsR family</fullName>
    </submittedName>
</protein>
<evidence type="ECO:0000259" key="4">
    <source>
        <dbReference type="PROSITE" id="PS50987"/>
    </source>
</evidence>
<evidence type="ECO:0000313" key="6">
    <source>
        <dbReference type="Proteomes" id="UP000199416"/>
    </source>
</evidence>
<dbReference type="InterPro" id="IPR011991">
    <property type="entry name" value="ArsR-like_HTH"/>
</dbReference>
<evidence type="ECO:0000256" key="3">
    <source>
        <dbReference type="ARBA" id="ARBA00023163"/>
    </source>
</evidence>
<dbReference type="RefSeq" id="WP_245692531.1">
    <property type="nucleotide sequence ID" value="NZ_FMZF01000007.1"/>
</dbReference>
<proteinExistence type="predicted"/>
<dbReference type="InterPro" id="IPR018334">
    <property type="entry name" value="ArsR_HTH"/>
</dbReference>
<sequence length="133" mass="14170">MGLRQATVDDEEIDPMTVRELTVLDQPEVAACCAPLSAEVLSAPGAEVLARQFAALADPVRLRLLSLLATAEDGAVCVCDLTEPVGRTQGTVSHHLRILVESGLATSEKRGRNVWYAVIPAALESLRNALAPR</sequence>
<dbReference type="AlphaFoldDB" id="A0A1G6U8Q6"/>